<feature type="region of interest" description="Disordered" evidence="1">
    <location>
        <begin position="1"/>
        <end position="21"/>
    </location>
</feature>
<accession>A0A1W0W9I0</accession>
<proteinExistence type="predicted"/>
<evidence type="ECO:0000313" key="2">
    <source>
        <dbReference type="EMBL" id="OQV11855.1"/>
    </source>
</evidence>
<sequence length="119" mass="11010">MGGSPQADVETPSIPTDPAAPDMSVRFLVRCSLNGPLESTPSVSHTVAITQCSCYAATETASSGSGGSGLAATETAGSGGGGGGSGRAATETAGSGGGGGCGTAVATATGVFGNTLLGI</sequence>
<organism evidence="2 3">
    <name type="scientific">Hypsibius exemplaris</name>
    <name type="common">Freshwater tardigrade</name>
    <dbReference type="NCBI Taxonomy" id="2072580"/>
    <lineage>
        <taxon>Eukaryota</taxon>
        <taxon>Metazoa</taxon>
        <taxon>Ecdysozoa</taxon>
        <taxon>Tardigrada</taxon>
        <taxon>Eutardigrada</taxon>
        <taxon>Parachela</taxon>
        <taxon>Hypsibioidea</taxon>
        <taxon>Hypsibiidae</taxon>
        <taxon>Hypsibius</taxon>
    </lineage>
</organism>
<dbReference type="AlphaFoldDB" id="A0A1W0W9I0"/>
<keyword evidence="3" id="KW-1185">Reference proteome</keyword>
<comment type="caution">
    <text evidence="2">The sequence shown here is derived from an EMBL/GenBank/DDBJ whole genome shotgun (WGS) entry which is preliminary data.</text>
</comment>
<name>A0A1W0W9I0_HYPEX</name>
<evidence type="ECO:0000313" key="3">
    <source>
        <dbReference type="Proteomes" id="UP000192578"/>
    </source>
</evidence>
<feature type="compositionally biased region" description="Gly residues" evidence="1">
    <location>
        <begin position="77"/>
        <end position="86"/>
    </location>
</feature>
<dbReference type="Proteomes" id="UP000192578">
    <property type="component" value="Unassembled WGS sequence"/>
</dbReference>
<dbReference type="EMBL" id="MTYJ01000159">
    <property type="protein sequence ID" value="OQV11855.1"/>
    <property type="molecule type" value="Genomic_DNA"/>
</dbReference>
<reference evidence="3" key="1">
    <citation type="submission" date="2017-01" db="EMBL/GenBank/DDBJ databases">
        <title>Comparative genomics of anhydrobiosis in the tardigrade Hypsibius dujardini.</title>
        <authorList>
            <person name="Yoshida Y."/>
            <person name="Koutsovoulos G."/>
            <person name="Laetsch D."/>
            <person name="Stevens L."/>
            <person name="Kumar S."/>
            <person name="Horikawa D."/>
            <person name="Ishino K."/>
            <person name="Komine S."/>
            <person name="Tomita M."/>
            <person name="Blaxter M."/>
            <person name="Arakawa K."/>
        </authorList>
    </citation>
    <scope>NUCLEOTIDE SEQUENCE [LARGE SCALE GENOMIC DNA]</scope>
    <source>
        <strain evidence="3">Z151</strain>
    </source>
</reference>
<gene>
    <name evidence="2" type="ORF">BV898_13823</name>
</gene>
<feature type="region of interest" description="Disordered" evidence="1">
    <location>
        <begin position="59"/>
        <end position="100"/>
    </location>
</feature>
<evidence type="ECO:0000256" key="1">
    <source>
        <dbReference type="SAM" id="MobiDB-lite"/>
    </source>
</evidence>
<protein>
    <submittedName>
        <fullName evidence="2">Uncharacterized protein</fullName>
    </submittedName>
</protein>